<keyword evidence="2" id="KW-1185">Reference proteome</keyword>
<dbReference type="PROSITE" id="PS50181">
    <property type="entry name" value="FBOX"/>
    <property type="match status" value="1"/>
</dbReference>
<dbReference type="InterPro" id="IPR036047">
    <property type="entry name" value="F-box-like_dom_sf"/>
</dbReference>
<accession>A0A6J0M418</accession>
<dbReference type="InterPro" id="IPR015915">
    <property type="entry name" value="Kelch-typ_b-propeller"/>
</dbReference>
<dbReference type="SUPFAM" id="SSF81383">
    <property type="entry name" value="F-box domain"/>
    <property type="match status" value="1"/>
</dbReference>
<organism evidence="2 3">
    <name type="scientific">Raphanus sativus</name>
    <name type="common">Radish</name>
    <name type="synonym">Raphanus raphanistrum var. sativus</name>
    <dbReference type="NCBI Taxonomy" id="3726"/>
    <lineage>
        <taxon>Eukaryota</taxon>
        <taxon>Viridiplantae</taxon>
        <taxon>Streptophyta</taxon>
        <taxon>Embryophyta</taxon>
        <taxon>Tracheophyta</taxon>
        <taxon>Spermatophyta</taxon>
        <taxon>Magnoliopsida</taxon>
        <taxon>eudicotyledons</taxon>
        <taxon>Gunneridae</taxon>
        <taxon>Pentapetalae</taxon>
        <taxon>rosids</taxon>
        <taxon>malvids</taxon>
        <taxon>Brassicales</taxon>
        <taxon>Brassicaceae</taxon>
        <taxon>Brassiceae</taxon>
        <taxon>Raphanus</taxon>
    </lineage>
</organism>
<dbReference type="AlphaFoldDB" id="A0A6J0M418"/>
<dbReference type="RefSeq" id="XP_018466839.2">
    <property type="nucleotide sequence ID" value="XM_018611337.2"/>
</dbReference>
<dbReference type="GeneID" id="108838390"/>
<dbReference type="Proteomes" id="UP000504610">
    <property type="component" value="Chromosome 5"/>
</dbReference>
<name>A0A6J0M418_RAPSA</name>
<dbReference type="SUPFAM" id="SSF117281">
    <property type="entry name" value="Kelch motif"/>
    <property type="match status" value="1"/>
</dbReference>
<dbReference type="Pfam" id="PF07734">
    <property type="entry name" value="FBA_1"/>
    <property type="match status" value="1"/>
</dbReference>
<sequence>MFKRHCSRVVLRRHGSSVEAIPHDVVELILERLPVKSLLRFRSVSKKWKSAIDSPSFQERQSIRRRQARGPDALFVTTYYFADVGLNTDARRFVIGSSTAYTVRFPTLGSSLCHGTCDGLVCLYSVFDPRVNVVVNPATKWDQTFPLSTIQHFINDMSEKHVYFTPPKLGFGKDKLTGTYKTVFLYNSSEFGLDNATTCEVFDFSTKAWRYVHPASPYRINPHRHPVYLDGSLYWLTECEEDTKVLSFDLHTESFQVICNAPFAHVPDDLYSVTICILDNRLCVSKKNWPTQEIWSFDSSSSAWMLMCSIDLTKTFSWFGEPKFALSPVAILDKNKLLLQGRDYFDALVIHDLCTKSYDILFKPSTSPVGSVYYFESLFSVLSNQIWFV</sequence>
<feature type="domain" description="F-box" evidence="1">
    <location>
        <begin position="15"/>
        <end position="66"/>
    </location>
</feature>
<dbReference type="CDD" id="cd22157">
    <property type="entry name" value="F-box_AtFBW1-like"/>
    <property type="match status" value="1"/>
</dbReference>
<reference evidence="2" key="1">
    <citation type="journal article" date="2019" name="Database">
        <title>The radish genome database (RadishGD): an integrated information resource for radish genomics.</title>
        <authorList>
            <person name="Yu H.J."/>
            <person name="Baek S."/>
            <person name="Lee Y.J."/>
            <person name="Cho A."/>
            <person name="Mun J.H."/>
        </authorList>
    </citation>
    <scope>NUCLEOTIDE SEQUENCE [LARGE SCALE GENOMIC DNA]</scope>
    <source>
        <strain evidence="2">cv. WK10039</strain>
    </source>
</reference>
<dbReference type="InterPro" id="IPR001810">
    <property type="entry name" value="F-box_dom"/>
</dbReference>
<evidence type="ECO:0000313" key="3">
    <source>
        <dbReference type="RefSeq" id="XP_018466839.2"/>
    </source>
</evidence>
<dbReference type="Pfam" id="PF00646">
    <property type="entry name" value="F-box"/>
    <property type="match status" value="1"/>
</dbReference>
<dbReference type="NCBIfam" id="TIGR01640">
    <property type="entry name" value="F_box_assoc_1"/>
    <property type="match status" value="1"/>
</dbReference>
<dbReference type="OrthoDB" id="1059425at2759"/>
<dbReference type="Gene3D" id="2.120.10.80">
    <property type="entry name" value="Kelch-type beta propeller"/>
    <property type="match status" value="1"/>
</dbReference>
<reference evidence="3" key="2">
    <citation type="submission" date="2025-08" db="UniProtKB">
        <authorList>
            <consortium name="RefSeq"/>
        </authorList>
    </citation>
    <scope>IDENTIFICATION</scope>
    <source>
        <tissue evidence="3">Leaf</tissue>
    </source>
</reference>
<dbReference type="InterPro" id="IPR017451">
    <property type="entry name" value="F-box-assoc_interact_dom"/>
</dbReference>
<dbReference type="Gene3D" id="1.20.1280.50">
    <property type="match status" value="1"/>
</dbReference>
<dbReference type="KEGG" id="rsz:108838390"/>
<dbReference type="SMART" id="SM00256">
    <property type="entry name" value="FBOX"/>
    <property type="match status" value="1"/>
</dbReference>
<dbReference type="PANTHER" id="PTHR31672:SF13">
    <property type="entry name" value="F-BOX PROTEIN CPR30-LIKE"/>
    <property type="match status" value="1"/>
</dbReference>
<dbReference type="PANTHER" id="PTHR31672">
    <property type="entry name" value="BNACNNG10540D PROTEIN"/>
    <property type="match status" value="1"/>
</dbReference>
<evidence type="ECO:0000259" key="1">
    <source>
        <dbReference type="PROSITE" id="PS50181"/>
    </source>
</evidence>
<proteinExistence type="predicted"/>
<dbReference type="InterPro" id="IPR006527">
    <property type="entry name" value="F-box-assoc_dom_typ1"/>
</dbReference>
<protein>
    <submittedName>
        <fullName evidence="3">F-box protein At1g11270-like</fullName>
    </submittedName>
</protein>
<evidence type="ECO:0000313" key="2">
    <source>
        <dbReference type="Proteomes" id="UP000504610"/>
    </source>
</evidence>
<dbReference type="InterPro" id="IPR050796">
    <property type="entry name" value="SCF_F-box_component"/>
</dbReference>
<gene>
    <name evidence="3" type="primary">LOC108838390</name>
</gene>